<sequence length="261" mass="28413">MTSRIVLTYAIVAFATNSLSHAGEPVAPYAAITPSPKSSGWEFSGAIYAPLMGLEGDIGVAGLTTEVDLSFGDILKELDGGATAAFEARYDRWSITGDFIWLKLSGSAQAVASSYIGLKQEQILASLTLGYEIYGSESTTIDLLAGGALNSMDVDLQLFTPNLPVTIRGASGSEEWIDPFVGLRIRHQLSDRWSLWVRGDYGGFEVSSDEYWQVIAGISYRLSEHTSLAMAYRIMSVDYHQAGFDYDTKMEGPNLGLIFQF</sequence>
<name>A0ABT3GLQ9_9BACT</name>
<dbReference type="Proteomes" id="UP001320876">
    <property type="component" value="Unassembled WGS sequence"/>
</dbReference>
<keyword evidence="1" id="KW-0732">Signal</keyword>
<comment type="caution">
    <text evidence="2">The sequence shown here is derived from an EMBL/GenBank/DDBJ whole genome shotgun (WGS) entry which is preliminary data.</text>
</comment>
<dbReference type="SUPFAM" id="SSF56925">
    <property type="entry name" value="OMPA-like"/>
    <property type="match status" value="1"/>
</dbReference>
<evidence type="ECO:0000313" key="2">
    <source>
        <dbReference type="EMBL" id="MCW1924458.1"/>
    </source>
</evidence>
<dbReference type="RefSeq" id="WP_264488565.1">
    <property type="nucleotide sequence ID" value="NZ_JAPDDT010000008.1"/>
</dbReference>
<dbReference type="EMBL" id="JAPDDT010000008">
    <property type="protein sequence ID" value="MCW1924458.1"/>
    <property type="molecule type" value="Genomic_DNA"/>
</dbReference>
<evidence type="ECO:0000256" key="1">
    <source>
        <dbReference type="SAM" id="SignalP"/>
    </source>
</evidence>
<reference evidence="2 3" key="1">
    <citation type="submission" date="2022-10" db="EMBL/GenBank/DDBJ databases">
        <title>Luteolibacter arcticus strain CCTCC AB 2014275, whole genome shotgun sequencing project.</title>
        <authorList>
            <person name="Zhao G."/>
            <person name="Shen L."/>
        </authorList>
    </citation>
    <scope>NUCLEOTIDE SEQUENCE [LARGE SCALE GENOMIC DNA]</scope>
    <source>
        <strain evidence="2 3">CCTCC AB 2014275</strain>
    </source>
</reference>
<organism evidence="2 3">
    <name type="scientific">Luteolibacter arcticus</name>
    <dbReference type="NCBI Taxonomy" id="1581411"/>
    <lineage>
        <taxon>Bacteria</taxon>
        <taxon>Pseudomonadati</taxon>
        <taxon>Verrucomicrobiota</taxon>
        <taxon>Verrucomicrobiia</taxon>
        <taxon>Verrucomicrobiales</taxon>
        <taxon>Verrucomicrobiaceae</taxon>
        <taxon>Luteolibacter</taxon>
    </lineage>
</organism>
<accession>A0ABT3GLQ9</accession>
<dbReference type="Gene3D" id="2.40.160.20">
    <property type="match status" value="1"/>
</dbReference>
<evidence type="ECO:0000313" key="3">
    <source>
        <dbReference type="Proteomes" id="UP001320876"/>
    </source>
</evidence>
<dbReference type="InterPro" id="IPR011250">
    <property type="entry name" value="OMP/PagP_B-barrel"/>
</dbReference>
<keyword evidence="3" id="KW-1185">Reference proteome</keyword>
<protein>
    <recommendedName>
        <fullName evidence="4">Outer membrane protein beta-barrel domain-containing protein</fullName>
    </recommendedName>
</protein>
<proteinExistence type="predicted"/>
<gene>
    <name evidence="2" type="ORF">OKA05_17965</name>
</gene>
<feature type="signal peptide" evidence="1">
    <location>
        <begin position="1"/>
        <end position="22"/>
    </location>
</feature>
<feature type="chain" id="PRO_5045406549" description="Outer membrane protein beta-barrel domain-containing protein" evidence="1">
    <location>
        <begin position="23"/>
        <end position="261"/>
    </location>
</feature>
<evidence type="ECO:0008006" key="4">
    <source>
        <dbReference type="Google" id="ProtNLM"/>
    </source>
</evidence>